<protein>
    <submittedName>
        <fullName evidence="4">Periplasmic sensor hybrid histidine kinase</fullName>
    </submittedName>
</protein>
<organism evidence="4 5">
    <name type="scientific">Caballeronia concitans</name>
    <dbReference type="NCBI Taxonomy" id="1777133"/>
    <lineage>
        <taxon>Bacteria</taxon>
        <taxon>Pseudomonadati</taxon>
        <taxon>Pseudomonadota</taxon>
        <taxon>Betaproteobacteria</taxon>
        <taxon>Burkholderiales</taxon>
        <taxon>Burkholderiaceae</taxon>
        <taxon>Caballeronia</taxon>
    </lineage>
</organism>
<feature type="modified residue" description="4-aspartylphosphate" evidence="2">
    <location>
        <position position="58"/>
    </location>
</feature>
<comment type="caution">
    <text evidence="4">The sequence shown here is derived from an EMBL/GenBank/DDBJ whole genome shotgun (WGS) entry which is preliminary data.</text>
</comment>
<dbReference type="AlphaFoldDB" id="A0A658QZT7"/>
<dbReference type="PANTHER" id="PTHR44591">
    <property type="entry name" value="STRESS RESPONSE REGULATOR PROTEIN 1"/>
    <property type="match status" value="1"/>
</dbReference>
<dbReference type="SUPFAM" id="SSF52172">
    <property type="entry name" value="CheY-like"/>
    <property type="match status" value="1"/>
</dbReference>
<accession>A0A658QZT7</accession>
<dbReference type="Gene3D" id="3.40.50.2300">
    <property type="match status" value="1"/>
</dbReference>
<name>A0A658QZT7_9BURK</name>
<keyword evidence="4" id="KW-0418">Kinase</keyword>
<dbReference type="GO" id="GO:0000160">
    <property type="term" value="P:phosphorelay signal transduction system"/>
    <property type="evidence" value="ECO:0007669"/>
    <property type="project" value="InterPro"/>
</dbReference>
<dbReference type="OrthoDB" id="582170at2"/>
<evidence type="ECO:0000256" key="2">
    <source>
        <dbReference type="PROSITE-ProRule" id="PRU00169"/>
    </source>
</evidence>
<dbReference type="SMART" id="SM00448">
    <property type="entry name" value="REC"/>
    <property type="match status" value="1"/>
</dbReference>
<dbReference type="PROSITE" id="PS50110">
    <property type="entry name" value="RESPONSE_REGULATORY"/>
    <property type="match status" value="1"/>
</dbReference>
<dbReference type="InterPro" id="IPR050595">
    <property type="entry name" value="Bact_response_regulator"/>
</dbReference>
<proteinExistence type="predicted"/>
<evidence type="ECO:0000259" key="3">
    <source>
        <dbReference type="PROSITE" id="PS50110"/>
    </source>
</evidence>
<dbReference type="RefSeq" id="WP_040049161.1">
    <property type="nucleotide sequence ID" value="NZ_FCNV02000007.1"/>
</dbReference>
<dbReference type="GO" id="GO:0016301">
    <property type="term" value="F:kinase activity"/>
    <property type="evidence" value="ECO:0007669"/>
    <property type="project" value="UniProtKB-KW"/>
</dbReference>
<dbReference type="EMBL" id="FCNV02000007">
    <property type="protein sequence ID" value="SAL35996.1"/>
    <property type="molecule type" value="Genomic_DNA"/>
</dbReference>
<evidence type="ECO:0000313" key="4">
    <source>
        <dbReference type="EMBL" id="SAL35996.1"/>
    </source>
</evidence>
<keyword evidence="4" id="KW-0808">Transferase</keyword>
<dbReference type="Pfam" id="PF00072">
    <property type="entry name" value="Response_reg"/>
    <property type="match status" value="1"/>
</dbReference>
<evidence type="ECO:0000256" key="1">
    <source>
        <dbReference type="ARBA" id="ARBA00022553"/>
    </source>
</evidence>
<reference evidence="4 5" key="1">
    <citation type="submission" date="2016-01" db="EMBL/GenBank/DDBJ databases">
        <authorList>
            <person name="Peeters C."/>
        </authorList>
    </citation>
    <scope>NUCLEOTIDE SEQUENCE [LARGE SCALE GENOMIC DNA]</scope>
    <source>
        <strain evidence="4">LMG 29315</strain>
    </source>
</reference>
<gene>
    <name evidence="4" type="ORF">AWB72_03552</name>
</gene>
<feature type="domain" description="Response regulatory" evidence="3">
    <location>
        <begin position="8"/>
        <end position="118"/>
    </location>
</feature>
<dbReference type="InterPro" id="IPR001789">
    <property type="entry name" value="Sig_transdc_resp-reg_receiver"/>
</dbReference>
<dbReference type="PANTHER" id="PTHR44591:SF24">
    <property type="entry name" value="PROTEIN-GLUTAMATE METHYLESTERASE_PROTEIN-GLUTAMINE GLUTAMINASE 1"/>
    <property type="match status" value="1"/>
</dbReference>
<keyword evidence="5" id="KW-1185">Reference proteome</keyword>
<sequence length="122" mass="13009">MHDLHGVSVLLVEDESSIAMLMEDMLELLGCNVADCASTLEDACARAQSGSFDVAILDVNLGGHPVYPAAAILREREIPFVFSTGYGHGGVSNEYQGVTILAKPFAMVDLERAVISALASRR</sequence>
<keyword evidence="1 2" id="KW-0597">Phosphoprotein</keyword>
<evidence type="ECO:0000313" key="5">
    <source>
        <dbReference type="Proteomes" id="UP000198263"/>
    </source>
</evidence>
<dbReference type="InterPro" id="IPR011006">
    <property type="entry name" value="CheY-like_superfamily"/>
</dbReference>
<dbReference type="Proteomes" id="UP000198263">
    <property type="component" value="Unassembled WGS sequence"/>
</dbReference>